<feature type="region of interest" description="Disordered" evidence="1">
    <location>
        <begin position="24"/>
        <end position="60"/>
    </location>
</feature>
<keyword evidence="2" id="KW-0732">Signal</keyword>
<dbReference type="EMBL" id="MF683376">
    <property type="protein sequence ID" value="ATU82517.1"/>
    <property type="molecule type" value="mRNA"/>
</dbReference>
<sequence>MQLKFIFLFAVLFLSAVFGAVSGTEADGEPAGQKEVRCGKGGKGGGGKGGKGGGFKGKKW</sequence>
<feature type="compositionally biased region" description="Gly residues" evidence="1">
    <location>
        <begin position="39"/>
        <end position="60"/>
    </location>
</feature>
<organism evidence="3">
    <name type="scientific">Lethocerus distinctifemur</name>
    <dbReference type="NCBI Taxonomy" id="280095"/>
    <lineage>
        <taxon>Eukaryota</taxon>
        <taxon>Metazoa</taxon>
        <taxon>Ecdysozoa</taxon>
        <taxon>Arthropoda</taxon>
        <taxon>Hexapoda</taxon>
        <taxon>Insecta</taxon>
        <taxon>Pterygota</taxon>
        <taxon>Neoptera</taxon>
        <taxon>Paraneoptera</taxon>
        <taxon>Hemiptera</taxon>
        <taxon>Heteroptera</taxon>
        <taxon>Panheteroptera</taxon>
        <taxon>Nepomorpha</taxon>
        <taxon>Belostomatidae</taxon>
        <taxon>Lethocerinae</taxon>
        <taxon>Lethocerus</taxon>
    </lineage>
</organism>
<dbReference type="AlphaFoldDB" id="A0A2K8JLU5"/>
<feature type="chain" id="PRO_5018232541" evidence="2">
    <location>
        <begin position="24"/>
        <end position="60"/>
    </location>
</feature>
<name>A0A2K8JLU5_9HEMI</name>
<protein>
    <submittedName>
        <fullName evidence="3">Venom peptide Ld10a</fullName>
    </submittedName>
</protein>
<evidence type="ECO:0000313" key="3">
    <source>
        <dbReference type="EMBL" id="ATU82517.1"/>
    </source>
</evidence>
<evidence type="ECO:0000256" key="1">
    <source>
        <dbReference type="SAM" id="MobiDB-lite"/>
    </source>
</evidence>
<feature type="signal peptide" evidence="2">
    <location>
        <begin position="1"/>
        <end position="23"/>
    </location>
</feature>
<reference evidence="3" key="1">
    <citation type="journal article" date="2018" name="Cell. Mol. Life Sci.">
        <title>Giant fish-killing water bug reveals ancient and dynamic venom evolution in Heteroptera.</title>
        <authorList>
            <person name="Walker A.A."/>
            <person name="Hernandez-Vargas M.J."/>
            <person name="Corzo G."/>
            <person name="Fry B.G."/>
            <person name="King G.F."/>
        </authorList>
    </citation>
    <scope>NUCLEOTIDE SEQUENCE</scope>
</reference>
<proteinExistence type="evidence at transcript level"/>
<accession>A0A2K8JLU5</accession>
<evidence type="ECO:0000256" key="2">
    <source>
        <dbReference type="SAM" id="SignalP"/>
    </source>
</evidence>